<keyword evidence="3" id="KW-1185">Reference proteome</keyword>
<dbReference type="Proteomes" id="UP000182658">
    <property type="component" value="Unassembled WGS sequence"/>
</dbReference>
<sequence>MVWSPLLEVGKYHAPPTPQPPIVIGSPRYYQVTGLKPPKSTKTQPEQTAPNTDKFDDTMSIDSLEKPILNQKPPKSNRLAKALGLKK</sequence>
<feature type="compositionally biased region" description="Polar residues" evidence="1">
    <location>
        <begin position="40"/>
        <end position="51"/>
    </location>
</feature>
<evidence type="ECO:0000256" key="1">
    <source>
        <dbReference type="SAM" id="MobiDB-lite"/>
    </source>
</evidence>
<reference evidence="2 3" key="1">
    <citation type="submission" date="2016-10" db="EMBL/GenBank/DDBJ databases">
        <title>Draft genome sequence of Coniochaeta ligniaria NRRL30616, a lignocellulolytic fungus for bioabatement of inhibitors in plant biomass hydrolysates.</title>
        <authorList>
            <consortium name="DOE Joint Genome Institute"/>
            <person name="Jimenez D.J."/>
            <person name="Hector R.E."/>
            <person name="Riley R."/>
            <person name="Sun H."/>
            <person name="Grigoriev I.V."/>
            <person name="Van Elsas J.D."/>
            <person name="Nichols N.N."/>
        </authorList>
    </citation>
    <scope>NUCLEOTIDE SEQUENCE [LARGE SCALE GENOMIC DNA]</scope>
    <source>
        <strain evidence="2 3">NRRL 30616</strain>
    </source>
</reference>
<dbReference type="EMBL" id="KV875105">
    <property type="protein sequence ID" value="OIW23847.1"/>
    <property type="molecule type" value="Genomic_DNA"/>
</dbReference>
<feature type="region of interest" description="Disordered" evidence="1">
    <location>
        <begin position="68"/>
        <end position="87"/>
    </location>
</feature>
<dbReference type="AlphaFoldDB" id="A0A1J7I874"/>
<name>A0A1J7I874_9PEZI</name>
<dbReference type="OrthoDB" id="10366787at2759"/>
<evidence type="ECO:0000313" key="2">
    <source>
        <dbReference type="EMBL" id="OIW23847.1"/>
    </source>
</evidence>
<dbReference type="InParanoid" id="A0A1J7I874"/>
<proteinExistence type="predicted"/>
<feature type="region of interest" description="Disordered" evidence="1">
    <location>
        <begin position="34"/>
        <end position="58"/>
    </location>
</feature>
<organism evidence="2 3">
    <name type="scientific">Coniochaeta ligniaria NRRL 30616</name>
    <dbReference type="NCBI Taxonomy" id="1408157"/>
    <lineage>
        <taxon>Eukaryota</taxon>
        <taxon>Fungi</taxon>
        <taxon>Dikarya</taxon>
        <taxon>Ascomycota</taxon>
        <taxon>Pezizomycotina</taxon>
        <taxon>Sordariomycetes</taxon>
        <taxon>Sordariomycetidae</taxon>
        <taxon>Coniochaetales</taxon>
        <taxon>Coniochaetaceae</taxon>
        <taxon>Coniochaeta</taxon>
    </lineage>
</organism>
<gene>
    <name evidence="2" type="ORF">CONLIGDRAFT_637089</name>
</gene>
<accession>A0A1J7I874</accession>
<protein>
    <submittedName>
        <fullName evidence="2">Uncharacterized protein</fullName>
    </submittedName>
</protein>
<evidence type="ECO:0000313" key="3">
    <source>
        <dbReference type="Proteomes" id="UP000182658"/>
    </source>
</evidence>